<name>A0A3Q8ERL5_9PROT</name>
<feature type="transmembrane region" description="Helical" evidence="7">
    <location>
        <begin position="234"/>
        <end position="251"/>
    </location>
</feature>
<proteinExistence type="inferred from homology"/>
<evidence type="ECO:0000256" key="5">
    <source>
        <dbReference type="ARBA" id="ARBA00022989"/>
    </source>
</evidence>
<dbReference type="UniPathway" id="UPA00664"/>
<comment type="similarity">
    <text evidence="1 7">Belongs to the Lgt family.</text>
</comment>
<dbReference type="PROSITE" id="PS01311">
    <property type="entry name" value="LGT"/>
    <property type="match status" value="1"/>
</dbReference>
<feature type="transmembrane region" description="Helical" evidence="7">
    <location>
        <begin position="53"/>
        <end position="73"/>
    </location>
</feature>
<dbReference type="AlphaFoldDB" id="A0A3Q8ERL5"/>
<evidence type="ECO:0000256" key="4">
    <source>
        <dbReference type="ARBA" id="ARBA00022692"/>
    </source>
</evidence>
<keyword evidence="8" id="KW-0328">Glycosyltransferase</keyword>
<dbReference type="RefSeq" id="WP_108674066.1">
    <property type="nucleotide sequence ID" value="NZ_CP025628.1"/>
</dbReference>
<keyword evidence="4 7" id="KW-0812">Transmembrane</keyword>
<dbReference type="HAMAP" id="MF_01147">
    <property type="entry name" value="Lgt"/>
    <property type="match status" value="1"/>
</dbReference>
<evidence type="ECO:0000313" key="8">
    <source>
        <dbReference type="EMBL" id="AWD32666.1"/>
    </source>
</evidence>
<comment type="pathway">
    <text evidence="7">Protein modification; lipoprotein biosynthesis (diacylglyceryl transfer).</text>
</comment>
<evidence type="ECO:0000256" key="1">
    <source>
        <dbReference type="ARBA" id="ARBA00007150"/>
    </source>
</evidence>
<dbReference type="OrthoDB" id="871140at2"/>
<dbReference type="EMBL" id="CP025628">
    <property type="protein sequence ID" value="AWD32666.1"/>
    <property type="molecule type" value="Genomic_DNA"/>
</dbReference>
<keyword evidence="6 7" id="KW-0472">Membrane</keyword>
<dbReference type="PANTHER" id="PTHR30589:SF0">
    <property type="entry name" value="PHOSPHATIDYLGLYCEROL--PROLIPOPROTEIN DIACYLGLYCERYL TRANSFERASE"/>
    <property type="match status" value="1"/>
</dbReference>
<dbReference type="GO" id="GO:0042158">
    <property type="term" value="P:lipoprotein biosynthetic process"/>
    <property type="evidence" value="ECO:0007669"/>
    <property type="project" value="UniProtKB-UniRule"/>
</dbReference>
<dbReference type="EC" id="2.5.1.145" evidence="7"/>
<dbReference type="InterPro" id="IPR001640">
    <property type="entry name" value="Lgt"/>
</dbReference>
<organism evidence="8 9">
    <name type="scientific">Candidatus Kinetoplastidibacterium kentomonadis</name>
    <dbReference type="NCBI Taxonomy" id="1576550"/>
    <lineage>
        <taxon>Bacteria</taxon>
        <taxon>Pseudomonadati</taxon>
        <taxon>Pseudomonadota</taxon>
        <taxon>Betaproteobacteria</taxon>
        <taxon>Candidatus Kinetoplastidibacterium</taxon>
    </lineage>
</organism>
<comment type="catalytic activity">
    <reaction evidence="7">
        <text>L-cysteinyl-[prolipoprotein] + a 1,2-diacyl-sn-glycero-3-phospho-(1'-sn-glycerol) = an S-1,2-diacyl-sn-glyceryl-L-cysteinyl-[prolipoprotein] + sn-glycerol 1-phosphate + H(+)</text>
        <dbReference type="Rhea" id="RHEA:56712"/>
        <dbReference type="Rhea" id="RHEA-COMP:14679"/>
        <dbReference type="Rhea" id="RHEA-COMP:14680"/>
        <dbReference type="ChEBI" id="CHEBI:15378"/>
        <dbReference type="ChEBI" id="CHEBI:29950"/>
        <dbReference type="ChEBI" id="CHEBI:57685"/>
        <dbReference type="ChEBI" id="CHEBI:64716"/>
        <dbReference type="ChEBI" id="CHEBI:140658"/>
        <dbReference type="EC" id="2.5.1.145"/>
    </reaction>
</comment>
<feature type="transmembrane region" description="Helical" evidence="7">
    <location>
        <begin position="93"/>
        <end position="110"/>
    </location>
</feature>
<comment type="function">
    <text evidence="7">Catalyzes the transfer of the diacylglyceryl group from phosphatidylglycerol to the sulfhydryl group of the N-terminal cysteine of a prolipoprotein, the first step in the formation of mature lipoproteins.</text>
</comment>
<comment type="subcellular location">
    <subcellularLocation>
        <location evidence="7">Cell membrane</location>
        <topology evidence="7">Multi-pass membrane protein</topology>
    </subcellularLocation>
</comment>
<feature type="transmembrane region" description="Helical" evidence="7">
    <location>
        <begin position="172"/>
        <end position="189"/>
    </location>
</feature>
<dbReference type="GO" id="GO:0008961">
    <property type="term" value="F:phosphatidylglycerol-prolipoprotein diacylglyceryl transferase activity"/>
    <property type="evidence" value="ECO:0007669"/>
    <property type="project" value="UniProtKB-UniRule"/>
</dbReference>
<reference evidence="8 9" key="1">
    <citation type="journal article" date="2018" name="Parasitology">
        <title>The reduced genome of Candidatus Kinetoplastibacterium sorsogonicusi, the endosymbiont of Kentomonas sorsogonicus (Trypanosomatidae): loss of the haem-synthesis pathway.</title>
        <authorList>
            <person name="Silva F.M."/>
            <person name="Kostygov A.Y."/>
            <person name="Spodareva V.V."/>
            <person name="Butenko A."/>
            <person name="Tossou R."/>
            <person name="Lukes J."/>
            <person name="Yurchenko V."/>
            <person name="Alves J.M.P."/>
        </authorList>
    </citation>
    <scope>NUCLEOTIDE SEQUENCE [LARGE SCALE GENOMIC DNA]</scope>
    <source>
        <strain evidence="8 9">MF-08</strain>
    </source>
</reference>
<keyword evidence="2 7" id="KW-1003">Cell membrane</keyword>
<dbReference type="KEGG" id="kso:CKSOR_00565"/>
<feature type="transmembrane region" description="Helical" evidence="7">
    <location>
        <begin position="196"/>
        <end position="214"/>
    </location>
</feature>
<feature type="transmembrane region" description="Helical" evidence="7">
    <location>
        <begin position="117"/>
        <end position="137"/>
    </location>
</feature>
<protein>
    <recommendedName>
        <fullName evidence="7">Phosphatidylglycerol--prolipoprotein diacylglyceryl transferase</fullName>
        <ecNumber evidence="7">2.5.1.145</ecNumber>
    </recommendedName>
</protein>
<dbReference type="NCBIfam" id="TIGR00544">
    <property type="entry name" value="lgt"/>
    <property type="match status" value="1"/>
</dbReference>
<evidence type="ECO:0000256" key="6">
    <source>
        <dbReference type="ARBA" id="ARBA00023136"/>
    </source>
</evidence>
<dbReference type="GO" id="GO:0005886">
    <property type="term" value="C:plasma membrane"/>
    <property type="evidence" value="ECO:0007669"/>
    <property type="project" value="UniProtKB-SubCell"/>
</dbReference>
<keyword evidence="3 7" id="KW-0808">Transferase</keyword>
<dbReference type="PANTHER" id="PTHR30589">
    <property type="entry name" value="PROLIPOPROTEIN DIACYLGLYCERYL TRANSFERASE"/>
    <property type="match status" value="1"/>
</dbReference>
<gene>
    <name evidence="7 8" type="primary">lgt</name>
    <name evidence="8" type="ORF">CKSOR_00565</name>
</gene>
<keyword evidence="8" id="KW-0449">Lipoprotein</keyword>
<keyword evidence="9" id="KW-1185">Reference proteome</keyword>
<dbReference type="Proteomes" id="UP000266796">
    <property type="component" value="Chromosome"/>
</dbReference>
<evidence type="ECO:0000256" key="7">
    <source>
        <dbReference type="HAMAP-Rule" id="MF_01147"/>
    </source>
</evidence>
<sequence>MFINPIAVKLGPIKIYWYGIMYLVGFFLAYVLGSKFIKKNKFIKISKKEFEDLIHYLAIAIIVGGRLGYVLIYELSNFLKNPINILYIWEGGMSFHGGFLGVLITILIYSKIYKKNFFIITDLISYLAPLGIGAGRIGNFINGELWGKPTSLPIGMIFPLSGDNISRHPSQIYEMLGEGLLLFFILSILSKKKYRPGILSTVFTLSYSIIRFLIEFLRDSPIIKFSYFNLTYGQLLSIIMFFFGIFIYFYSKKYEYL</sequence>
<accession>A0A3Q8ERL5</accession>
<evidence type="ECO:0000256" key="3">
    <source>
        <dbReference type="ARBA" id="ARBA00022679"/>
    </source>
</evidence>
<keyword evidence="5 7" id="KW-1133">Transmembrane helix</keyword>
<evidence type="ECO:0000313" key="9">
    <source>
        <dbReference type="Proteomes" id="UP000266796"/>
    </source>
</evidence>
<feature type="transmembrane region" description="Helical" evidence="7">
    <location>
        <begin position="15"/>
        <end position="32"/>
    </location>
</feature>
<dbReference type="Pfam" id="PF01790">
    <property type="entry name" value="LGT"/>
    <property type="match status" value="1"/>
</dbReference>
<evidence type="ECO:0000256" key="2">
    <source>
        <dbReference type="ARBA" id="ARBA00022475"/>
    </source>
</evidence>
<feature type="binding site" evidence="7">
    <location>
        <position position="136"/>
    </location>
    <ligand>
        <name>a 1,2-diacyl-sn-glycero-3-phospho-(1'-sn-glycerol)</name>
        <dbReference type="ChEBI" id="CHEBI:64716"/>
    </ligand>
</feature>